<dbReference type="PANTHER" id="PTHR12592:SF0">
    <property type="entry name" value="ATP-DEPENDENT (S)-NAD(P)H-HYDRATE DEHYDRATASE"/>
    <property type="match status" value="1"/>
</dbReference>
<sequence>MRVACLRSFKVVSSREAREIDEKASNEYGLDSELLMEDAGSAVYEVARREFGLNNRFLVVAGTGNNGGDALVAARRLYSAGAEVRVLVVGDLARAATLTLKNLERVRKMGVKVTVVSSERDLEVVRGEIEWSTVLIVGIFGLGLRGEVRDYRRSVIEAVNSSGKQVVSVDIPSGVNPDNGRVEGVAVKSTVTVTFGLPKFGNVLHPGAYYSGKLYVSALSYPPALLNSPDIKVELNYPVKIPERPRWGHKGTFGKYLLVAGSKYYYGAPYYASVSFYQTGGGYARLVAPKSVVPVLAAKASGVVYIPGEETEEGSLSLSNLEKVLTIVDEAGVDVVAVGPGLSTNKETMELVARVVSEVKVPVIVDGDGLTALSGRLDLLKSRTKPSVLTPHPGEFSRLTGLSIKEIEGDPVGHVSRFASEYNVYVVLKTARSVIGLPDGKVYINLTGNPGMAKAGMGDVLVGVIAGIFGLGLRDVGQALRAGVLVHGLAGDIAAGEVGEDGVTPDLVLQTLPRAVKLLRENPEAVVDRYFPIQL</sequence>
<evidence type="ECO:0000256" key="15">
    <source>
        <dbReference type="ARBA" id="ARBA00048238"/>
    </source>
</evidence>
<evidence type="ECO:0000256" key="13">
    <source>
        <dbReference type="ARBA" id="ARBA00023268"/>
    </source>
</evidence>
<comment type="function">
    <text evidence="18">Catalyzes the epimerization of the S- and R-forms of NAD(P)HX, a damaged form of NAD(P)H that is a result of enzymatic or heat-dependent hydration. This is a prerequisite for the S-specific NAD(P)H-hydrate dehydratase to allow the repair of both epimers of NAD(P)HX.</text>
</comment>
<keyword evidence="22" id="KW-0808">Transferase</keyword>
<keyword evidence="8 17" id="KW-0521">NADP</keyword>
<organism evidence="22 23">
    <name type="scientific">Thermogladius calderae (strain DSM 22663 / VKM B-2946 / 1633)</name>
    <dbReference type="NCBI Taxonomy" id="1184251"/>
    <lineage>
        <taxon>Archaea</taxon>
        <taxon>Thermoproteota</taxon>
        <taxon>Thermoprotei</taxon>
        <taxon>Desulfurococcales</taxon>
        <taxon>Desulfurococcaceae</taxon>
        <taxon>Thermogladius</taxon>
    </lineage>
</organism>
<comment type="function">
    <text evidence="17">Catalyzes the dehydration of the S-form of NAD(P)HX at the expense of ADP, which is converted to AMP. Together with NAD(P)HX epimerase, which catalyzes the epimerization of the S- and R-forms, the enzyme allows the repair of both epimers of NAD(P)HX, a damaged form of NAD(P)H that is a result of enzymatic or heat-dependent hydration.</text>
</comment>
<evidence type="ECO:0000256" key="19">
    <source>
        <dbReference type="PIRNR" id="PIRNR017184"/>
    </source>
</evidence>
<evidence type="ECO:0000256" key="17">
    <source>
        <dbReference type="HAMAP-Rule" id="MF_01965"/>
    </source>
</evidence>
<dbReference type="Proteomes" id="UP000005270">
    <property type="component" value="Chromosome"/>
</dbReference>
<evidence type="ECO:0000256" key="4">
    <source>
        <dbReference type="ARBA" id="ARBA00009524"/>
    </source>
</evidence>
<dbReference type="KEGG" id="thg:TCELL_0704"/>
<evidence type="ECO:0000256" key="16">
    <source>
        <dbReference type="ARBA" id="ARBA00049209"/>
    </source>
</evidence>
<feature type="binding site" evidence="17">
    <location>
        <position position="268"/>
    </location>
    <ligand>
        <name>(6S)-NADPHX</name>
        <dbReference type="ChEBI" id="CHEBI:64076"/>
    </ligand>
</feature>
<dbReference type="HOGENOM" id="CLU_024853_4_1_2"/>
<keyword evidence="23" id="KW-1185">Reference proteome</keyword>
<dbReference type="InterPro" id="IPR030677">
    <property type="entry name" value="Nnr"/>
</dbReference>
<dbReference type="CDD" id="cd01171">
    <property type="entry name" value="YXKO-related"/>
    <property type="match status" value="1"/>
</dbReference>
<keyword evidence="22" id="KW-0418">Kinase</keyword>
<dbReference type="Pfam" id="PF03853">
    <property type="entry name" value="YjeF_N"/>
    <property type="match status" value="1"/>
</dbReference>
<comment type="similarity">
    <text evidence="4 19">In the C-terminal section; belongs to the NnrD/CARKD family.</text>
</comment>
<comment type="cofactor">
    <cofactor evidence="18 19">
        <name>K(+)</name>
        <dbReference type="ChEBI" id="CHEBI:29103"/>
    </cofactor>
    <text evidence="18 19">Binds 1 potassium ion per subunit.</text>
</comment>
<dbReference type="FunCoup" id="I3TEE0">
    <property type="interactions" value="32"/>
</dbReference>
<evidence type="ECO:0000256" key="3">
    <source>
        <dbReference type="ARBA" id="ARBA00006001"/>
    </source>
</evidence>
<comment type="caution">
    <text evidence="18">Lacks conserved residue(s) required for the propagation of feature annotation.</text>
</comment>
<evidence type="ECO:0000256" key="2">
    <source>
        <dbReference type="ARBA" id="ARBA00000909"/>
    </source>
</evidence>
<dbReference type="AlphaFoldDB" id="I3TEE0"/>
<evidence type="ECO:0000256" key="12">
    <source>
        <dbReference type="ARBA" id="ARBA00023239"/>
    </source>
</evidence>
<dbReference type="Gene3D" id="3.40.50.10260">
    <property type="entry name" value="YjeF N-terminal domain"/>
    <property type="match status" value="1"/>
</dbReference>
<keyword evidence="12 17" id="KW-0456">Lyase</keyword>
<dbReference type="InterPro" id="IPR036652">
    <property type="entry name" value="YjeF_N_dom_sf"/>
</dbReference>
<dbReference type="PANTHER" id="PTHR12592">
    <property type="entry name" value="ATP-DEPENDENT (S)-NAD(P)H-HYDRATE DEHYDRATASE FAMILY MEMBER"/>
    <property type="match status" value="1"/>
</dbReference>
<dbReference type="GO" id="GO:0016301">
    <property type="term" value="F:kinase activity"/>
    <property type="evidence" value="ECO:0007669"/>
    <property type="project" value="UniProtKB-KW"/>
</dbReference>
<dbReference type="GO" id="GO:0052855">
    <property type="term" value="F:ADP-dependent NAD(P)H-hydrate dehydratase activity"/>
    <property type="evidence" value="ECO:0007669"/>
    <property type="project" value="UniProtKB-UniRule"/>
</dbReference>
<evidence type="ECO:0000256" key="10">
    <source>
        <dbReference type="ARBA" id="ARBA00023027"/>
    </source>
</evidence>
<evidence type="ECO:0000313" key="22">
    <source>
        <dbReference type="EMBL" id="AFK51128.1"/>
    </source>
</evidence>
<evidence type="ECO:0000259" key="21">
    <source>
        <dbReference type="Pfam" id="PF03853"/>
    </source>
</evidence>
<dbReference type="HAMAP" id="MF_01966">
    <property type="entry name" value="NADHX_epimerase"/>
    <property type="match status" value="1"/>
</dbReference>
<dbReference type="GO" id="GO:0046872">
    <property type="term" value="F:metal ion binding"/>
    <property type="evidence" value="ECO:0007669"/>
    <property type="project" value="UniProtKB-UniRule"/>
</dbReference>
<feature type="binding site" evidence="18">
    <location>
        <begin position="141"/>
        <end position="147"/>
    </location>
    <ligand>
        <name>(6S)-NADPHX</name>
        <dbReference type="ChEBI" id="CHEBI:64076"/>
    </ligand>
</feature>
<comment type="similarity">
    <text evidence="17">Belongs to the NnrD/CARKD family.</text>
</comment>
<keyword evidence="10 17" id="KW-0520">NAD</keyword>
<dbReference type="GO" id="GO:0005524">
    <property type="term" value="F:ATP binding"/>
    <property type="evidence" value="ECO:0007669"/>
    <property type="project" value="UniProtKB-UniRule"/>
</dbReference>
<proteinExistence type="inferred from homology"/>
<feature type="binding site" evidence="18">
    <location>
        <position position="170"/>
    </location>
    <ligand>
        <name>(6S)-NADPHX</name>
        <dbReference type="ChEBI" id="CHEBI:64076"/>
    </ligand>
</feature>
<gene>
    <name evidence="18" type="primary">nnrE</name>
    <name evidence="17" type="synonym">nnrD</name>
    <name evidence="22" type="ordered locus">TCELL_0704</name>
</gene>
<dbReference type="InterPro" id="IPR029056">
    <property type="entry name" value="Ribokinase-like"/>
</dbReference>
<dbReference type="EC" id="5.1.99.6" evidence="19"/>
<evidence type="ECO:0000313" key="23">
    <source>
        <dbReference type="Proteomes" id="UP000005270"/>
    </source>
</evidence>
<comment type="catalytic activity">
    <reaction evidence="2 18 19">
        <text>(6R)-NADPHX = (6S)-NADPHX</text>
        <dbReference type="Rhea" id="RHEA:32227"/>
        <dbReference type="ChEBI" id="CHEBI:64076"/>
        <dbReference type="ChEBI" id="CHEBI:64077"/>
        <dbReference type="EC" id="5.1.99.6"/>
    </reaction>
</comment>
<dbReference type="eggNOG" id="arCOG00018">
    <property type="taxonomic scope" value="Archaea"/>
</dbReference>
<dbReference type="SUPFAM" id="SSF64153">
    <property type="entry name" value="YjeF N-terminal domain-like"/>
    <property type="match status" value="1"/>
</dbReference>
<evidence type="ECO:0000256" key="14">
    <source>
        <dbReference type="ARBA" id="ARBA00025153"/>
    </source>
</evidence>
<keyword evidence="7 17" id="KW-0067">ATP-binding</keyword>
<evidence type="ECO:0000256" key="8">
    <source>
        <dbReference type="ARBA" id="ARBA00022857"/>
    </source>
</evidence>
<keyword evidence="13" id="KW-0511">Multifunctional enzyme</keyword>
<feature type="domain" description="YjeF C-terminal" evidence="20">
    <location>
        <begin position="257"/>
        <end position="514"/>
    </location>
</feature>
<dbReference type="InterPro" id="IPR004443">
    <property type="entry name" value="YjeF_N_dom"/>
</dbReference>
<dbReference type="NCBIfam" id="TIGR00197">
    <property type="entry name" value="yjeF_nterm"/>
    <property type="match status" value="1"/>
</dbReference>
<feature type="binding site" evidence="18">
    <location>
        <position position="66"/>
    </location>
    <ligand>
        <name>K(+)</name>
        <dbReference type="ChEBI" id="CHEBI:29103"/>
    </ligand>
</feature>
<dbReference type="NCBIfam" id="TIGR00196">
    <property type="entry name" value="yjeF_cterm"/>
    <property type="match status" value="1"/>
</dbReference>
<dbReference type="STRING" id="1184251.TCELL_0704"/>
<reference evidence="22 23" key="1">
    <citation type="journal article" date="2012" name="J. Bacteriol.">
        <title>Complete genome sequence of the hyperthermophilic cellulolytic Crenarchaeon 'Thermogladius cellulolyticus' 1633.</title>
        <authorList>
            <person name="Mardanov A.V."/>
            <person name="Kochetkova T.V."/>
            <person name="Beletsky A.V."/>
            <person name="Bonch-Osmolovskaya E.A."/>
            <person name="Ravin N.V."/>
            <person name="Skryabin K.G."/>
        </authorList>
    </citation>
    <scope>NUCLEOTIDE SEQUENCE [LARGE SCALE GENOMIC DNA]</scope>
    <source>
        <strain evidence="23">DSM 22663 / VKM B-2946 / 1633</strain>
    </source>
</reference>
<keyword evidence="11 18" id="KW-0413">Isomerase</keyword>
<comment type="function">
    <text evidence="14 19">Bifunctional enzyme that catalyzes the epimerization of the S- and R-forms of NAD(P)HX and the dehydration of the S-form of NAD(P)HX at the expense of ADP, which is converted to AMP. This allows the repair of both epimers of NAD(P)HX, a damaged form of NAD(P)H that is a result of enzymatic or heat-dependent hydration.</text>
</comment>
<feature type="binding site" evidence="17">
    <location>
        <position position="458"/>
    </location>
    <ligand>
        <name>AMP</name>
        <dbReference type="ChEBI" id="CHEBI:456215"/>
    </ligand>
</feature>
<keyword evidence="6 17" id="KW-0547">Nucleotide-binding</keyword>
<name>I3TEE0_THEC1</name>
<feature type="domain" description="YjeF N-terminal" evidence="21">
    <location>
        <begin position="33"/>
        <end position="200"/>
    </location>
</feature>
<evidence type="ECO:0000256" key="1">
    <source>
        <dbReference type="ARBA" id="ARBA00000013"/>
    </source>
</evidence>
<comment type="cofactor">
    <cofactor evidence="17">
        <name>Mg(2+)</name>
        <dbReference type="ChEBI" id="CHEBI:18420"/>
    </cofactor>
</comment>
<evidence type="ECO:0000256" key="11">
    <source>
        <dbReference type="ARBA" id="ARBA00023235"/>
    </source>
</evidence>
<protein>
    <recommendedName>
        <fullName evidence="19">Bifunctional NAD(P)H-hydrate repair enzyme</fullName>
    </recommendedName>
    <alternativeName>
        <fullName evidence="19">Nicotinamide nucleotide repair protein</fullName>
    </alternativeName>
    <domain>
        <recommendedName>
            <fullName evidence="19">ADP-dependent (S)-NAD(P)H-hydrate dehydratase</fullName>
            <ecNumber evidence="19">4.2.1.136</ecNumber>
        </recommendedName>
        <alternativeName>
            <fullName evidence="19">ADP-dependent NAD(P)HX dehydratase</fullName>
        </alternativeName>
    </domain>
    <domain>
        <recommendedName>
            <fullName evidence="19">NAD(P)H-hydrate epimerase</fullName>
            <ecNumber evidence="19">5.1.99.6</ecNumber>
        </recommendedName>
    </domain>
</protein>
<evidence type="ECO:0000259" key="20">
    <source>
        <dbReference type="Pfam" id="PF01256"/>
    </source>
</evidence>
<feature type="binding site" evidence="18">
    <location>
        <position position="173"/>
    </location>
    <ligand>
        <name>K(+)</name>
        <dbReference type="ChEBI" id="CHEBI:29103"/>
    </ligand>
</feature>
<feature type="binding site" evidence="17">
    <location>
        <position position="341"/>
    </location>
    <ligand>
        <name>(6S)-NADPHX</name>
        <dbReference type="ChEBI" id="CHEBI:64076"/>
    </ligand>
</feature>
<evidence type="ECO:0000256" key="9">
    <source>
        <dbReference type="ARBA" id="ARBA00022958"/>
    </source>
</evidence>
<dbReference type="InterPro" id="IPR000631">
    <property type="entry name" value="CARKD"/>
</dbReference>
<keyword evidence="5 18" id="KW-0479">Metal-binding</keyword>
<evidence type="ECO:0000256" key="5">
    <source>
        <dbReference type="ARBA" id="ARBA00022723"/>
    </source>
</evidence>
<evidence type="ECO:0000256" key="6">
    <source>
        <dbReference type="ARBA" id="ARBA00022741"/>
    </source>
</evidence>
<keyword evidence="9 18" id="KW-0630">Potassium</keyword>
<dbReference type="InParanoid" id="I3TEE0"/>
<evidence type="ECO:0000256" key="18">
    <source>
        <dbReference type="HAMAP-Rule" id="MF_01966"/>
    </source>
</evidence>
<comment type="catalytic activity">
    <reaction evidence="1 18 19">
        <text>(6R)-NADHX = (6S)-NADHX</text>
        <dbReference type="Rhea" id="RHEA:32215"/>
        <dbReference type="ChEBI" id="CHEBI:64074"/>
        <dbReference type="ChEBI" id="CHEBI:64075"/>
        <dbReference type="EC" id="5.1.99.6"/>
    </reaction>
</comment>
<feature type="binding site" evidence="17">
    <location>
        <begin position="429"/>
        <end position="433"/>
    </location>
    <ligand>
        <name>AMP</name>
        <dbReference type="ChEBI" id="CHEBI:456215"/>
    </ligand>
</feature>
<dbReference type="Pfam" id="PF01256">
    <property type="entry name" value="Carb_kinase"/>
    <property type="match status" value="1"/>
</dbReference>
<dbReference type="EMBL" id="CP003531">
    <property type="protein sequence ID" value="AFK51128.1"/>
    <property type="molecule type" value="Genomic_DNA"/>
</dbReference>
<dbReference type="GO" id="GO:0046496">
    <property type="term" value="P:nicotinamide nucleotide metabolic process"/>
    <property type="evidence" value="ECO:0007669"/>
    <property type="project" value="UniProtKB-UniRule"/>
</dbReference>
<accession>I3TEE0</accession>
<dbReference type="EC" id="4.2.1.136" evidence="19"/>
<feature type="binding site" evidence="17">
    <location>
        <position position="459"/>
    </location>
    <ligand>
        <name>(6S)-NADPHX</name>
        <dbReference type="ChEBI" id="CHEBI:64076"/>
    </ligand>
</feature>
<dbReference type="Gene3D" id="3.40.1190.20">
    <property type="match status" value="1"/>
</dbReference>
<comment type="similarity">
    <text evidence="18">Belongs to the NnrE/AIBP family.</text>
</comment>
<dbReference type="GO" id="GO:0110051">
    <property type="term" value="P:metabolite repair"/>
    <property type="evidence" value="ECO:0007669"/>
    <property type="project" value="TreeGrafter"/>
</dbReference>
<dbReference type="GO" id="GO:0052856">
    <property type="term" value="F:NAD(P)HX epimerase activity"/>
    <property type="evidence" value="ECO:0007669"/>
    <property type="project" value="UniProtKB-UniRule"/>
</dbReference>
<comment type="catalytic activity">
    <reaction evidence="16 17 19">
        <text>(6S)-NADPHX + ADP = AMP + phosphate + NADPH + H(+)</text>
        <dbReference type="Rhea" id="RHEA:32235"/>
        <dbReference type="ChEBI" id="CHEBI:15378"/>
        <dbReference type="ChEBI" id="CHEBI:43474"/>
        <dbReference type="ChEBI" id="CHEBI:57783"/>
        <dbReference type="ChEBI" id="CHEBI:64076"/>
        <dbReference type="ChEBI" id="CHEBI:456215"/>
        <dbReference type="ChEBI" id="CHEBI:456216"/>
        <dbReference type="EC" id="4.2.1.136"/>
    </reaction>
</comment>
<comment type="similarity">
    <text evidence="3 19">In the N-terminal section; belongs to the NnrE/AIBP family.</text>
</comment>
<dbReference type="HAMAP" id="MF_01965">
    <property type="entry name" value="NADHX_dehydratase"/>
    <property type="match status" value="1"/>
</dbReference>
<feature type="binding site" evidence="18">
    <location>
        <begin position="65"/>
        <end position="69"/>
    </location>
    <ligand>
        <name>(6S)-NADPHX</name>
        <dbReference type="ChEBI" id="CHEBI:64076"/>
    </ligand>
</feature>
<dbReference type="PIRSF" id="PIRSF017184">
    <property type="entry name" value="Nnr"/>
    <property type="match status" value="1"/>
</dbReference>
<comment type="subunit">
    <text evidence="17">Homotetramer.</text>
</comment>
<dbReference type="SUPFAM" id="SSF53613">
    <property type="entry name" value="Ribokinase-like"/>
    <property type="match status" value="1"/>
</dbReference>
<evidence type="ECO:0000256" key="7">
    <source>
        <dbReference type="ARBA" id="ARBA00022840"/>
    </source>
</evidence>
<feature type="binding site" evidence="17">
    <location>
        <position position="392"/>
    </location>
    <ligand>
        <name>(6S)-NADPHX</name>
        <dbReference type="ChEBI" id="CHEBI:64076"/>
    </ligand>
</feature>
<comment type="catalytic activity">
    <reaction evidence="15 17 19">
        <text>(6S)-NADHX + ADP = AMP + phosphate + NADH + H(+)</text>
        <dbReference type="Rhea" id="RHEA:32223"/>
        <dbReference type="ChEBI" id="CHEBI:15378"/>
        <dbReference type="ChEBI" id="CHEBI:43474"/>
        <dbReference type="ChEBI" id="CHEBI:57945"/>
        <dbReference type="ChEBI" id="CHEBI:64074"/>
        <dbReference type="ChEBI" id="CHEBI:456215"/>
        <dbReference type="ChEBI" id="CHEBI:456216"/>
        <dbReference type="EC" id="4.2.1.136"/>
    </reaction>
</comment>